<sequence>MWGWFSSSFSGENTNPSLSSRSIKSNAEFSIEIFSDQKAVQVLVDAKNKLVGPNSCGQNAYGYLMSGCKGMVATEEQRMMFAWHLSDCFQKESGRPDFPTCNDKQTMLSCLKKLDDHEHKIYPEFMLETNTICQQLQSHALKNEIERLVNDFKRSAQNKEKLDILESKSDDILQSTSNSLSSSKKKRKKGLAIFSLSFNMGY</sequence>
<dbReference type="OMA" id="AYGYLMS"/>
<dbReference type="PaxDb" id="3708-A0A078H317"/>
<protein>
    <submittedName>
        <fullName evidence="2">(rape) hypothetical protein</fullName>
    </submittedName>
    <submittedName>
        <fullName evidence="3">BnaA10g12060D protein</fullName>
    </submittedName>
</protein>
<dbReference type="STRING" id="3708.A0A078H317"/>
<proteinExistence type="predicted"/>
<dbReference type="Proteomes" id="UP001295469">
    <property type="component" value="Chromosome A10"/>
</dbReference>
<evidence type="ECO:0000313" key="4">
    <source>
        <dbReference type="Proteomes" id="UP000028999"/>
    </source>
</evidence>
<keyword evidence="4" id="KW-1185">Reference proteome</keyword>
<name>A0A078H317_BRANA</name>
<dbReference type="AlphaFoldDB" id="A0A078H317"/>
<evidence type="ECO:0000313" key="2">
    <source>
        <dbReference type="EMBL" id="CAF2333514.1"/>
    </source>
</evidence>
<evidence type="ECO:0000256" key="1">
    <source>
        <dbReference type="SAM" id="MobiDB-lite"/>
    </source>
</evidence>
<reference evidence="3" key="2">
    <citation type="submission" date="2014-06" db="EMBL/GenBank/DDBJ databases">
        <authorList>
            <person name="Genoscope - CEA"/>
        </authorList>
    </citation>
    <scope>NUCLEOTIDE SEQUENCE</scope>
</reference>
<dbReference type="Proteomes" id="UP000028999">
    <property type="component" value="Unassembled WGS sequence"/>
</dbReference>
<gene>
    <name evidence="3" type="primary">BnaA10g12060D</name>
    <name evidence="2" type="ORF">DARMORV10_A10P16000.1</name>
    <name evidence="3" type="ORF">GSBRNA2T00053221001</name>
</gene>
<dbReference type="InterPro" id="IPR040346">
    <property type="entry name" value="GEX1/Brambleberry"/>
</dbReference>
<dbReference type="EMBL" id="LK032304">
    <property type="protein sequence ID" value="CDY33000.1"/>
    <property type="molecule type" value="Genomic_DNA"/>
</dbReference>
<feature type="region of interest" description="Disordered" evidence="1">
    <location>
        <begin position="1"/>
        <end position="20"/>
    </location>
</feature>
<dbReference type="Gramene" id="CDY33000">
    <property type="protein sequence ID" value="CDY33000"/>
    <property type="gene ID" value="GSBRNA2T00053221001"/>
</dbReference>
<dbReference type="PANTHER" id="PTHR33538">
    <property type="entry name" value="PROTEIN GAMETE EXPRESSED 1"/>
    <property type="match status" value="1"/>
</dbReference>
<evidence type="ECO:0000313" key="3">
    <source>
        <dbReference type="EMBL" id="CDY33000.1"/>
    </source>
</evidence>
<dbReference type="EMBL" id="HG994364">
    <property type="protein sequence ID" value="CAF2333514.1"/>
    <property type="molecule type" value="Genomic_DNA"/>
</dbReference>
<accession>A0A078H317</accession>
<reference evidence="2" key="3">
    <citation type="submission" date="2021-01" db="EMBL/GenBank/DDBJ databases">
        <authorList>
            <consortium name="Genoscope - CEA"/>
            <person name="William W."/>
        </authorList>
    </citation>
    <scope>NUCLEOTIDE SEQUENCE</scope>
</reference>
<dbReference type="PANTHER" id="PTHR33538:SF2">
    <property type="entry name" value="PROTEIN GAMETE EXPRESSED 1"/>
    <property type="match status" value="1"/>
</dbReference>
<reference evidence="3 4" key="1">
    <citation type="journal article" date="2014" name="Science">
        <title>Plant genetics. Early allopolyploid evolution in the post-Neolithic Brassica napus oilseed genome.</title>
        <authorList>
            <person name="Chalhoub B."/>
            <person name="Denoeud F."/>
            <person name="Liu S."/>
            <person name="Parkin I.A."/>
            <person name="Tang H."/>
            <person name="Wang X."/>
            <person name="Chiquet J."/>
            <person name="Belcram H."/>
            <person name="Tong C."/>
            <person name="Samans B."/>
            <person name="Correa M."/>
            <person name="Da Silva C."/>
            <person name="Just J."/>
            <person name="Falentin C."/>
            <person name="Koh C.S."/>
            <person name="Le Clainche I."/>
            <person name="Bernard M."/>
            <person name="Bento P."/>
            <person name="Noel B."/>
            <person name="Labadie K."/>
            <person name="Alberti A."/>
            <person name="Charles M."/>
            <person name="Arnaud D."/>
            <person name="Guo H."/>
            <person name="Daviaud C."/>
            <person name="Alamery S."/>
            <person name="Jabbari K."/>
            <person name="Zhao M."/>
            <person name="Edger P.P."/>
            <person name="Chelaifa H."/>
            <person name="Tack D."/>
            <person name="Lassalle G."/>
            <person name="Mestiri I."/>
            <person name="Schnel N."/>
            <person name="Le Paslier M.C."/>
            <person name="Fan G."/>
            <person name="Renault V."/>
            <person name="Bayer P.E."/>
            <person name="Golicz A.A."/>
            <person name="Manoli S."/>
            <person name="Lee T.H."/>
            <person name="Thi V.H."/>
            <person name="Chalabi S."/>
            <person name="Hu Q."/>
            <person name="Fan C."/>
            <person name="Tollenaere R."/>
            <person name="Lu Y."/>
            <person name="Battail C."/>
            <person name="Shen J."/>
            <person name="Sidebottom C.H."/>
            <person name="Wang X."/>
            <person name="Canaguier A."/>
            <person name="Chauveau A."/>
            <person name="Berard A."/>
            <person name="Deniot G."/>
            <person name="Guan M."/>
            <person name="Liu Z."/>
            <person name="Sun F."/>
            <person name="Lim Y.P."/>
            <person name="Lyons E."/>
            <person name="Town C.D."/>
            <person name="Bancroft I."/>
            <person name="Wang X."/>
            <person name="Meng J."/>
            <person name="Ma J."/>
            <person name="Pires J.C."/>
            <person name="King G.J."/>
            <person name="Brunel D."/>
            <person name="Delourme R."/>
            <person name="Renard M."/>
            <person name="Aury J.M."/>
            <person name="Adams K.L."/>
            <person name="Batley J."/>
            <person name="Snowdon R.J."/>
            <person name="Tost J."/>
            <person name="Edwards D."/>
            <person name="Zhou Y."/>
            <person name="Hua W."/>
            <person name="Sharpe A.G."/>
            <person name="Paterson A.H."/>
            <person name="Guan C."/>
            <person name="Wincker P."/>
        </authorList>
    </citation>
    <scope>NUCLEOTIDE SEQUENCE [LARGE SCALE GENOMIC DNA]</scope>
    <source>
        <strain evidence="4">cv. Darmor-bzh</strain>
    </source>
</reference>
<organism evidence="3 4">
    <name type="scientific">Brassica napus</name>
    <name type="common">Rape</name>
    <dbReference type="NCBI Taxonomy" id="3708"/>
    <lineage>
        <taxon>Eukaryota</taxon>
        <taxon>Viridiplantae</taxon>
        <taxon>Streptophyta</taxon>
        <taxon>Embryophyta</taxon>
        <taxon>Tracheophyta</taxon>
        <taxon>Spermatophyta</taxon>
        <taxon>Magnoliopsida</taxon>
        <taxon>eudicotyledons</taxon>
        <taxon>Gunneridae</taxon>
        <taxon>Pentapetalae</taxon>
        <taxon>rosids</taxon>
        <taxon>malvids</taxon>
        <taxon>Brassicales</taxon>
        <taxon>Brassicaceae</taxon>
        <taxon>Brassiceae</taxon>
        <taxon>Brassica</taxon>
    </lineage>
</organism>